<dbReference type="OrthoDB" id="7633438at2759"/>
<dbReference type="Gene3D" id="3.50.50.60">
    <property type="entry name" value="FAD/NAD(P)-binding domain"/>
    <property type="match status" value="1"/>
</dbReference>
<dbReference type="PANTHER" id="PTHR11632:SF51">
    <property type="entry name" value="SUCCINATE DEHYDROGENASE [UBIQUINONE] FLAVOPROTEIN SUBUNIT, MITOCHONDRIAL"/>
    <property type="match status" value="1"/>
</dbReference>
<comment type="caution">
    <text evidence="1">The sequence shown here is derived from an EMBL/GenBank/DDBJ whole genome shotgun (WGS) entry which is preliminary data.</text>
</comment>
<name>A0A8T0DFE6_9TREM</name>
<accession>A0A8T0DFE6</accession>
<organism evidence="1 2">
    <name type="scientific">Paragonimus westermani</name>
    <dbReference type="NCBI Taxonomy" id="34504"/>
    <lineage>
        <taxon>Eukaryota</taxon>
        <taxon>Metazoa</taxon>
        <taxon>Spiralia</taxon>
        <taxon>Lophotrochozoa</taxon>
        <taxon>Platyhelminthes</taxon>
        <taxon>Trematoda</taxon>
        <taxon>Digenea</taxon>
        <taxon>Plagiorchiida</taxon>
        <taxon>Troglotremata</taxon>
        <taxon>Troglotrematidae</taxon>
        <taxon>Paragonimus</taxon>
    </lineage>
</organism>
<dbReference type="GO" id="GO:0006121">
    <property type="term" value="P:mitochondrial electron transport, succinate to ubiquinone"/>
    <property type="evidence" value="ECO:0007669"/>
    <property type="project" value="TreeGrafter"/>
</dbReference>
<dbReference type="AlphaFoldDB" id="A0A8T0DFE6"/>
<dbReference type="Proteomes" id="UP000699462">
    <property type="component" value="Unassembled WGS sequence"/>
</dbReference>
<dbReference type="GO" id="GO:0008177">
    <property type="term" value="F:succinate dehydrogenase (quinone) activity"/>
    <property type="evidence" value="ECO:0007669"/>
    <property type="project" value="TreeGrafter"/>
</dbReference>
<dbReference type="EMBL" id="JTDF01005043">
    <property type="protein sequence ID" value="KAF8566490.1"/>
    <property type="molecule type" value="Genomic_DNA"/>
</dbReference>
<proteinExistence type="predicted"/>
<dbReference type="InterPro" id="IPR036188">
    <property type="entry name" value="FAD/NAD-bd_sf"/>
</dbReference>
<sequence>MDGWLTNYEGQMMTYDIASKRSKVVPGLCAAGEVACSSNDCADRLGANSQRDLVVFERVCTMDSPEKSKPNGACPELKLKPGDTLIASLDKLRHASGSYSVADLHPEMPRTMQYYATVFRDCPVWQELQENVRFTQVRNVRLKDN</sequence>
<protein>
    <submittedName>
        <fullName evidence="1">Uncharacterized protein</fullName>
    </submittedName>
</protein>
<dbReference type="GO" id="GO:0009055">
    <property type="term" value="F:electron transfer activity"/>
    <property type="evidence" value="ECO:0007669"/>
    <property type="project" value="TreeGrafter"/>
</dbReference>
<dbReference type="InterPro" id="IPR030664">
    <property type="entry name" value="SdhA/FrdA/AprA"/>
</dbReference>
<evidence type="ECO:0000313" key="2">
    <source>
        <dbReference type="Proteomes" id="UP000699462"/>
    </source>
</evidence>
<gene>
    <name evidence="1" type="ORF">P879_03416</name>
</gene>
<dbReference type="PANTHER" id="PTHR11632">
    <property type="entry name" value="SUCCINATE DEHYDROGENASE 2 FLAVOPROTEIN SUBUNIT"/>
    <property type="match status" value="1"/>
</dbReference>
<reference evidence="1 2" key="1">
    <citation type="submission" date="2019-07" db="EMBL/GenBank/DDBJ databases">
        <title>Annotation for the trematode Paragonimus westermani.</title>
        <authorList>
            <person name="Choi Y.-J."/>
        </authorList>
    </citation>
    <scope>NUCLEOTIDE SEQUENCE [LARGE SCALE GENOMIC DNA]</scope>
    <source>
        <strain evidence="1">180907_Pwestermani</strain>
    </source>
</reference>
<dbReference type="GO" id="GO:0050660">
    <property type="term" value="F:flavin adenine dinucleotide binding"/>
    <property type="evidence" value="ECO:0007669"/>
    <property type="project" value="TreeGrafter"/>
</dbReference>
<dbReference type="GO" id="GO:0005739">
    <property type="term" value="C:mitochondrion"/>
    <property type="evidence" value="ECO:0007669"/>
    <property type="project" value="GOC"/>
</dbReference>
<evidence type="ECO:0000313" key="1">
    <source>
        <dbReference type="EMBL" id="KAF8566490.1"/>
    </source>
</evidence>
<keyword evidence="2" id="KW-1185">Reference proteome</keyword>